<keyword evidence="12" id="KW-1185">Reference proteome</keyword>
<keyword evidence="10" id="KW-0479">Metal-binding</keyword>
<evidence type="ECO:0000256" key="1">
    <source>
        <dbReference type="ARBA" id="ARBA00004651"/>
    </source>
</evidence>
<evidence type="ECO:0000256" key="5">
    <source>
        <dbReference type="ARBA" id="ARBA00023136"/>
    </source>
</evidence>
<proteinExistence type="inferred from homology"/>
<keyword evidence="4 10" id="KW-1133">Transmembrane helix</keyword>
<comment type="subcellular location">
    <subcellularLocation>
        <location evidence="1 10">Cell membrane</location>
        <topology evidence="1 10">Multi-pass membrane protein</topology>
    </subcellularLocation>
</comment>
<comment type="caution">
    <text evidence="11">The sequence shown here is derived from an EMBL/GenBank/DDBJ whole genome shotgun (WGS) entry which is preliminary data.</text>
</comment>
<feature type="binding site" evidence="10">
    <location>
        <position position="81"/>
    </location>
    <ligand>
        <name>Na(+)</name>
        <dbReference type="ChEBI" id="CHEBI:29101"/>
        <note>structural</note>
    </ligand>
</feature>
<dbReference type="EMBL" id="JAGSOT010000001">
    <property type="protein sequence ID" value="MBR7794460.1"/>
    <property type="molecule type" value="Genomic_DNA"/>
</dbReference>
<dbReference type="InterPro" id="IPR003691">
    <property type="entry name" value="FluC"/>
</dbReference>
<dbReference type="GO" id="GO:0005886">
    <property type="term" value="C:plasma membrane"/>
    <property type="evidence" value="ECO:0007669"/>
    <property type="project" value="UniProtKB-SubCell"/>
</dbReference>
<feature type="transmembrane region" description="Helical" evidence="10">
    <location>
        <begin position="68"/>
        <end position="87"/>
    </location>
</feature>
<keyword evidence="10" id="KW-0406">Ion transport</keyword>
<comment type="function">
    <text evidence="9 10">Fluoride-specific ion channel. Important for reducing fluoride concentration in the cell, thus reducing its toxicity.</text>
</comment>
<dbReference type="RefSeq" id="WP_051388332.1">
    <property type="nucleotide sequence ID" value="NZ_BAAACY010000121.1"/>
</dbReference>
<evidence type="ECO:0000256" key="8">
    <source>
        <dbReference type="ARBA" id="ARBA00035585"/>
    </source>
</evidence>
<keyword evidence="2 10" id="KW-1003">Cell membrane</keyword>
<keyword evidence="6 10" id="KW-0407">Ion channel</keyword>
<feature type="transmembrane region" description="Helical" evidence="10">
    <location>
        <begin position="38"/>
        <end position="56"/>
    </location>
</feature>
<dbReference type="GO" id="GO:0046872">
    <property type="term" value="F:metal ion binding"/>
    <property type="evidence" value="ECO:0007669"/>
    <property type="project" value="UniProtKB-KW"/>
</dbReference>
<dbReference type="NCBIfam" id="TIGR00494">
    <property type="entry name" value="crcB"/>
    <property type="match status" value="1"/>
</dbReference>
<keyword evidence="5 10" id="KW-0472">Membrane</keyword>
<keyword evidence="10" id="KW-0813">Transport</keyword>
<feature type="transmembrane region" description="Helical" evidence="10">
    <location>
        <begin position="99"/>
        <end position="120"/>
    </location>
</feature>
<reference evidence="11" key="1">
    <citation type="submission" date="2021-04" db="EMBL/GenBank/DDBJ databases">
        <title>Isolation and polyphasic classification of algal microorganism.</title>
        <authorList>
            <person name="Wang S."/>
        </authorList>
    </citation>
    <scope>NUCLEOTIDE SEQUENCE</scope>
    <source>
        <strain evidence="11">720a</strain>
    </source>
</reference>
<evidence type="ECO:0000256" key="4">
    <source>
        <dbReference type="ARBA" id="ARBA00022989"/>
    </source>
</evidence>
<protein>
    <recommendedName>
        <fullName evidence="10">Fluoride-specific ion channel FluC</fullName>
    </recommendedName>
</protein>
<sequence>MQASVNVKNSLAIGLGGVVGSLFRYLISLIIIAEGFPFATLCVNLMGCFILSYILHNDKVKKILSPPMFASLSVGLIGSFTTFSTFSVETIELWNKSQLLAVLYCIISVLGGLFFCFLGFKSSLTGRKRGNV</sequence>
<feature type="transmembrane region" description="Helical" evidence="10">
    <location>
        <begin position="12"/>
        <end position="32"/>
    </location>
</feature>
<evidence type="ECO:0000256" key="9">
    <source>
        <dbReference type="ARBA" id="ARBA00049940"/>
    </source>
</evidence>
<dbReference type="HAMAP" id="MF_00454">
    <property type="entry name" value="FluC"/>
    <property type="match status" value="1"/>
</dbReference>
<evidence type="ECO:0000313" key="12">
    <source>
        <dbReference type="Proteomes" id="UP000675284"/>
    </source>
</evidence>
<accession>A0A941IAN1</accession>
<comment type="catalytic activity">
    <reaction evidence="8">
        <text>fluoride(in) = fluoride(out)</text>
        <dbReference type="Rhea" id="RHEA:76159"/>
        <dbReference type="ChEBI" id="CHEBI:17051"/>
    </reaction>
    <physiologicalReaction direction="left-to-right" evidence="8">
        <dbReference type="Rhea" id="RHEA:76160"/>
    </physiologicalReaction>
</comment>
<gene>
    <name evidence="10 11" type="primary">crcB</name>
    <name evidence="10" type="synonym">fluC</name>
    <name evidence="11" type="ORF">KCX74_00200</name>
</gene>
<dbReference type="PANTHER" id="PTHR28259:SF1">
    <property type="entry name" value="FLUORIDE EXPORT PROTEIN 1-RELATED"/>
    <property type="match status" value="1"/>
</dbReference>
<dbReference type="AlphaFoldDB" id="A0A941IAN1"/>
<evidence type="ECO:0000256" key="6">
    <source>
        <dbReference type="ARBA" id="ARBA00023303"/>
    </source>
</evidence>
<dbReference type="PANTHER" id="PTHR28259">
    <property type="entry name" value="FLUORIDE EXPORT PROTEIN 1-RELATED"/>
    <property type="match status" value="1"/>
</dbReference>
<evidence type="ECO:0000256" key="3">
    <source>
        <dbReference type="ARBA" id="ARBA00022692"/>
    </source>
</evidence>
<name>A0A941IAN1_9BACI</name>
<dbReference type="Proteomes" id="UP000675284">
    <property type="component" value="Unassembled WGS sequence"/>
</dbReference>
<dbReference type="Pfam" id="PF02537">
    <property type="entry name" value="CRCB"/>
    <property type="match status" value="1"/>
</dbReference>
<evidence type="ECO:0000256" key="7">
    <source>
        <dbReference type="ARBA" id="ARBA00035120"/>
    </source>
</evidence>
<comment type="similarity">
    <text evidence="7 10">Belongs to the fluoride channel Fluc/FEX (TC 1.A.43) family.</text>
</comment>
<organism evidence="11 12">
    <name type="scientific">Virgibacillus salarius</name>
    <dbReference type="NCBI Taxonomy" id="447199"/>
    <lineage>
        <taxon>Bacteria</taxon>
        <taxon>Bacillati</taxon>
        <taxon>Bacillota</taxon>
        <taxon>Bacilli</taxon>
        <taxon>Bacillales</taxon>
        <taxon>Bacillaceae</taxon>
        <taxon>Virgibacillus</taxon>
    </lineage>
</organism>
<dbReference type="GO" id="GO:0140114">
    <property type="term" value="P:cellular detoxification of fluoride"/>
    <property type="evidence" value="ECO:0007669"/>
    <property type="project" value="UniProtKB-UniRule"/>
</dbReference>
<feature type="binding site" evidence="10">
    <location>
        <position position="78"/>
    </location>
    <ligand>
        <name>Na(+)</name>
        <dbReference type="ChEBI" id="CHEBI:29101"/>
        <note>structural</note>
    </ligand>
</feature>
<dbReference type="GO" id="GO:0062054">
    <property type="term" value="F:fluoride channel activity"/>
    <property type="evidence" value="ECO:0007669"/>
    <property type="project" value="UniProtKB-UniRule"/>
</dbReference>
<evidence type="ECO:0000256" key="2">
    <source>
        <dbReference type="ARBA" id="ARBA00022475"/>
    </source>
</evidence>
<evidence type="ECO:0000256" key="10">
    <source>
        <dbReference type="HAMAP-Rule" id="MF_00454"/>
    </source>
</evidence>
<evidence type="ECO:0000313" key="11">
    <source>
        <dbReference type="EMBL" id="MBR7794460.1"/>
    </source>
</evidence>
<keyword evidence="10" id="KW-0915">Sodium</keyword>
<keyword evidence="3 10" id="KW-0812">Transmembrane</keyword>
<comment type="activity regulation">
    <text evidence="10">Na(+) is not transported, but it plays an essential structural role and its presence is essential for fluoride channel function.</text>
</comment>